<dbReference type="EMBL" id="PGTL01000001">
    <property type="protein sequence ID" value="PJF43388.1"/>
    <property type="molecule type" value="Genomic_DNA"/>
</dbReference>
<organism evidence="8 9">
    <name type="scientific">Candidatus Thermofonsia Clade 1 bacterium</name>
    <dbReference type="NCBI Taxonomy" id="2364210"/>
    <lineage>
        <taxon>Bacteria</taxon>
        <taxon>Bacillati</taxon>
        <taxon>Chloroflexota</taxon>
        <taxon>Candidatus Thermofontia</taxon>
        <taxon>Candidatus Thermofonsia Clade 1</taxon>
    </lineage>
</organism>
<protein>
    <recommendedName>
        <fullName evidence="3">phospholipase D</fullName>
        <ecNumber evidence="3">3.1.4.4</ecNumber>
    </recommendedName>
</protein>
<dbReference type="Gene3D" id="3.30.870.10">
    <property type="entry name" value="Endonuclease Chain A"/>
    <property type="match status" value="2"/>
</dbReference>
<dbReference type="GO" id="GO:0006793">
    <property type="term" value="P:phosphorus metabolic process"/>
    <property type="evidence" value="ECO:0007669"/>
    <property type="project" value="UniProtKB-ARBA"/>
</dbReference>
<evidence type="ECO:0000313" key="9">
    <source>
        <dbReference type="Proteomes" id="UP000228947"/>
    </source>
</evidence>
<evidence type="ECO:0000256" key="1">
    <source>
        <dbReference type="ARBA" id="ARBA00000798"/>
    </source>
</evidence>
<evidence type="ECO:0000313" key="8">
    <source>
        <dbReference type="EMBL" id="PJF43388.1"/>
    </source>
</evidence>
<dbReference type="GO" id="GO:0016891">
    <property type="term" value="F:RNA endonuclease activity producing 5'-phosphomonoesters, hydrolytic mechanism"/>
    <property type="evidence" value="ECO:0007669"/>
    <property type="project" value="TreeGrafter"/>
</dbReference>
<dbReference type="AlphaFoldDB" id="A0A2M8Q0S0"/>
<dbReference type="PANTHER" id="PTHR43856">
    <property type="entry name" value="CARDIOLIPIN HYDROLASE"/>
    <property type="match status" value="1"/>
</dbReference>
<accession>A0A2M8Q0S0</accession>
<evidence type="ECO:0000256" key="4">
    <source>
        <dbReference type="ARBA" id="ARBA00022801"/>
    </source>
</evidence>
<proteinExistence type="inferred from homology"/>
<keyword evidence="5" id="KW-0442">Lipid degradation</keyword>
<comment type="catalytic activity">
    <reaction evidence="1">
        <text>a 1,2-diacyl-sn-glycero-3-phosphocholine + H2O = a 1,2-diacyl-sn-glycero-3-phosphate + choline + H(+)</text>
        <dbReference type="Rhea" id="RHEA:14445"/>
        <dbReference type="ChEBI" id="CHEBI:15354"/>
        <dbReference type="ChEBI" id="CHEBI:15377"/>
        <dbReference type="ChEBI" id="CHEBI:15378"/>
        <dbReference type="ChEBI" id="CHEBI:57643"/>
        <dbReference type="ChEBI" id="CHEBI:58608"/>
        <dbReference type="EC" id="3.1.4.4"/>
    </reaction>
</comment>
<dbReference type="SMART" id="SM00155">
    <property type="entry name" value="PLDc"/>
    <property type="match status" value="2"/>
</dbReference>
<dbReference type="Pfam" id="PF13091">
    <property type="entry name" value="PLDc_2"/>
    <property type="match status" value="2"/>
</dbReference>
<dbReference type="PANTHER" id="PTHR43856:SF1">
    <property type="entry name" value="MITOCHONDRIAL CARDIOLIPIN HYDROLASE"/>
    <property type="match status" value="1"/>
</dbReference>
<feature type="domain" description="PLD phosphodiesterase" evidence="7">
    <location>
        <begin position="346"/>
        <end position="373"/>
    </location>
</feature>
<dbReference type="GO" id="GO:0016042">
    <property type="term" value="P:lipid catabolic process"/>
    <property type="evidence" value="ECO:0007669"/>
    <property type="project" value="UniProtKB-KW"/>
</dbReference>
<keyword evidence="6" id="KW-0443">Lipid metabolism</keyword>
<dbReference type="EC" id="3.1.4.4" evidence="3"/>
<comment type="similarity">
    <text evidence="2">Belongs to the phospholipase D family.</text>
</comment>
<dbReference type="InterPro" id="IPR001736">
    <property type="entry name" value="PLipase_D/transphosphatidylase"/>
</dbReference>
<evidence type="ECO:0000256" key="5">
    <source>
        <dbReference type="ARBA" id="ARBA00022963"/>
    </source>
</evidence>
<dbReference type="Pfam" id="PF05901">
    <property type="entry name" value="Excalibur"/>
    <property type="match status" value="1"/>
</dbReference>
<dbReference type="InterPro" id="IPR051406">
    <property type="entry name" value="PLD_domain"/>
</dbReference>
<comment type="caution">
    <text evidence="8">The sequence shown here is derived from an EMBL/GenBank/DDBJ whole genome shotgun (WGS) entry which is preliminary data.</text>
</comment>
<dbReference type="PROSITE" id="PS50035">
    <property type="entry name" value="PLD"/>
    <property type="match status" value="2"/>
</dbReference>
<reference evidence="8 9" key="1">
    <citation type="submission" date="2017-11" db="EMBL/GenBank/DDBJ databases">
        <title>Evolution of Phototrophy in the Chloroflexi Phylum Driven by Horizontal Gene Transfer.</title>
        <authorList>
            <person name="Ward L.M."/>
            <person name="Hemp J."/>
            <person name="Shih P.M."/>
            <person name="Mcglynn S.E."/>
            <person name="Fischer W."/>
        </authorList>
    </citation>
    <scope>NUCLEOTIDE SEQUENCE [LARGE SCALE GENOMIC DNA]</scope>
    <source>
        <strain evidence="8">CP1_1M</strain>
    </source>
</reference>
<gene>
    <name evidence="8" type="ORF">CUN50_00240</name>
</gene>
<evidence type="ECO:0000256" key="6">
    <source>
        <dbReference type="ARBA" id="ARBA00023098"/>
    </source>
</evidence>
<dbReference type="InterPro" id="IPR008613">
    <property type="entry name" value="Excalibur_Ca-bd_domain"/>
</dbReference>
<evidence type="ECO:0000256" key="3">
    <source>
        <dbReference type="ARBA" id="ARBA00012027"/>
    </source>
</evidence>
<dbReference type="InterPro" id="IPR025202">
    <property type="entry name" value="PLD-like_dom"/>
</dbReference>
<evidence type="ECO:0000259" key="7">
    <source>
        <dbReference type="PROSITE" id="PS50035"/>
    </source>
</evidence>
<feature type="domain" description="PLD phosphodiesterase" evidence="7">
    <location>
        <begin position="186"/>
        <end position="213"/>
    </location>
</feature>
<dbReference type="CDD" id="cd09116">
    <property type="entry name" value="PLDc_Nuc_like"/>
    <property type="match status" value="1"/>
</dbReference>
<name>A0A2M8Q0S0_9CHLR</name>
<evidence type="ECO:0000256" key="2">
    <source>
        <dbReference type="ARBA" id="ARBA00008664"/>
    </source>
</evidence>
<dbReference type="Proteomes" id="UP000228947">
    <property type="component" value="Unassembled WGS sequence"/>
</dbReference>
<sequence length="471" mass="51434">MLTLRTRHTLRTKEHLMNQRAKPAFAPRFTALLTLLIFVLVLGACSDVAAPPPTAVPATAAPSPTAAPATAVAVGLPLDAGNVLPWLSVYFTNPDPPDQANSGIDRQVVPLINAARRRIDAAFFDFNLPSVVNALIGAHRRGVEVRLVLDVQNGSQDVPAARGRDPFDALEALRATNLPFVDGGRSNGLMHEKLLIIDGTVLFVGSWNASWNDTFRNNNNLLRITNQRLIANYQRVFNNMYEGRRFGRNRPEGAQTPRLTIDGVVVENYFAPTDGVMEKIIAEVRAARRSVRFMSFTFTHPDLAAALLERKKAGVSVEGVFENRGASQGAYPTLFCAGARVKVDGNPYTMHHKVFIIDDQTVITGSFNHTRSADTINDESILIIRSQAVAALYKQEFDRIFALGRDSTNVTCSVSPEIATPTLDPNECPDLTFTCAQFTTCEQAVACLRAGNTRLDRDGNGIPCESLCGSR</sequence>
<dbReference type="SUPFAM" id="SSF56024">
    <property type="entry name" value="Phospholipase D/nuclease"/>
    <property type="match status" value="2"/>
</dbReference>
<dbReference type="GO" id="GO:0004630">
    <property type="term" value="F:phospholipase D activity"/>
    <property type="evidence" value="ECO:0007669"/>
    <property type="project" value="UniProtKB-EC"/>
</dbReference>
<keyword evidence="4" id="KW-0378">Hydrolase</keyword>